<dbReference type="InterPro" id="IPR038588">
    <property type="entry name" value="XS_domain_sf"/>
</dbReference>
<sequence length="635" mass="74243">MGSSSDEQSDISDSEINEYKEKPYELLKAGTYKVRGPNSTLRCPFCAGKKKQDYQYNHLFQHAIGVAKGSANRSAKQRANHLALSEYLETYLAGNADPGPQRATPSPSDKPEQHELYCWPWMGIVANILNISNDEKHVDTLEYLLKKFCKYKPLEIKIFWDDNQQIAHAVLRFDQDWTGFKNAMEFEKSFGCDGQTKREWDERRTTPGSKMYGWLARQDDYQSEGSVGDYLRKSSILKTISDLVEEGKKDTKMVVVNLVHEIELKNENLDQLQIKYNERTMSLSRLLEEKDDLHRTFCEETKKMQRNAREHIKRVLDEQELLNLELEAKKKRLDSWSRELNKREALTERERNKLEEEKLKNNTRNSALQMASEEQKKADDNVLRLVEEQKREKQEALKKILELERNLAEKQQREMEIQELKGKLEVMKHLGGDDDAGAQQKIDEMKEKLKEKVEDYNDHEELSRQLLIKERESNAELQEARKILIAGLSDLLSSNRVSIGIKRMGELDEKPFKNACKTRFPPDEAEIKAAELCSLWQEFMKESDWYPFKVIQDVKGNHQSVLKEDDERLRSLKNEWGSEVHEAVTTALVELHEYNPSGCYVVPELWNFKANRKATLKEVIQYIFMQLKNLKRKRN</sequence>
<dbReference type="InterPro" id="IPR005380">
    <property type="entry name" value="XS_domain"/>
</dbReference>
<dbReference type="Pfam" id="PF03469">
    <property type="entry name" value="XH"/>
    <property type="match status" value="1"/>
</dbReference>
<feature type="domain" description="Factor of DNA methylation 1-5/IDN2" evidence="5">
    <location>
        <begin position="502"/>
        <end position="633"/>
    </location>
</feature>
<organism evidence="7 8">
    <name type="scientific">Dorcoceras hygrometricum</name>
    <dbReference type="NCBI Taxonomy" id="472368"/>
    <lineage>
        <taxon>Eukaryota</taxon>
        <taxon>Viridiplantae</taxon>
        <taxon>Streptophyta</taxon>
        <taxon>Embryophyta</taxon>
        <taxon>Tracheophyta</taxon>
        <taxon>Spermatophyta</taxon>
        <taxon>Magnoliopsida</taxon>
        <taxon>eudicotyledons</taxon>
        <taxon>Gunneridae</taxon>
        <taxon>Pentapetalae</taxon>
        <taxon>asterids</taxon>
        <taxon>lamiids</taxon>
        <taxon>Lamiales</taxon>
        <taxon>Gesneriaceae</taxon>
        <taxon>Didymocarpoideae</taxon>
        <taxon>Trichosporeae</taxon>
        <taxon>Loxocarpinae</taxon>
        <taxon>Dorcoceras</taxon>
    </lineage>
</organism>
<dbReference type="PANTHER" id="PTHR21596">
    <property type="entry name" value="RIBONUCLEASE P SUBUNIT P38"/>
    <property type="match status" value="1"/>
</dbReference>
<reference evidence="7 8" key="1">
    <citation type="journal article" date="2015" name="Proc. Natl. Acad. Sci. U.S.A.">
        <title>The resurrection genome of Boea hygrometrica: A blueprint for survival of dehydration.</title>
        <authorList>
            <person name="Xiao L."/>
            <person name="Yang G."/>
            <person name="Zhang L."/>
            <person name="Yang X."/>
            <person name="Zhao S."/>
            <person name="Ji Z."/>
            <person name="Zhou Q."/>
            <person name="Hu M."/>
            <person name="Wang Y."/>
            <person name="Chen M."/>
            <person name="Xu Y."/>
            <person name="Jin H."/>
            <person name="Xiao X."/>
            <person name="Hu G."/>
            <person name="Bao F."/>
            <person name="Hu Y."/>
            <person name="Wan P."/>
            <person name="Li L."/>
            <person name="Deng X."/>
            <person name="Kuang T."/>
            <person name="Xiang C."/>
            <person name="Zhu J.K."/>
            <person name="Oliver M.J."/>
            <person name="He Y."/>
        </authorList>
    </citation>
    <scope>NUCLEOTIDE SEQUENCE [LARGE SCALE GENOMIC DNA]</scope>
    <source>
        <strain evidence="8">cv. XS01</strain>
    </source>
</reference>
<keyword evidence="8" id="KW-1185">Reference proteome</keyword>
<feature type="domain" description="XS" evidence="4">
    <location>
        <begin position="115"/>
        <end position="223"/>
    </location>
</feature>
<dbReference type="Pfam" id="PF03470">
    <property type="entry name" value="zf-XS"/>
    <property type="match status" value="1"/>
</dbReference>
<feature type="coiled-coil region" evidence="3">
    <location>
        <begin position="309"/>
        <end position="462"/>
    </location>
</feature>
<evidence type="ECO:0000313" key="7">
    <source>
        <dbReference type="EMBL" id="KZV30079.1"/>
    </source>
</evidence>
<accession>A0A2Z7BDC6</accession>
<dbReference type="Gene3D" id="3.30.70.2890">
    <property type="entry name" value="XS domain"/>
    <property type="match status" value="1"/>
</dbReference>
<dbReference type="GO" id="GO:0080188">
    <property type="term" value="P:gene silencing by siRNA-directed DNA methylation"/>
    <property type="evidence" value="ECO:0007669"/>
    <property type="project" value="InterPro"/>
</dbReference>
<protein>
    <submittedName>
        <fullName evidence="7">Factor of DNA methylation 1</fullName>
    </submittedName>
</protein>
<dbReference type="Proteomes" id="UP000250235">
    <property type="component" value="Unassembled WGS sequence"/>
</dbReference>
<evidence type="ECO:0000259" key="4">
    <source>
        <dbReference type="Pfam" id="PF03468"/>
    </source>
</evidence>
<keyword evidence="2" id="KW-0943">RNA-mediated gene silencing</keyword>
<feature type="domain" description="Zinc finger-XS" evidence="6">
    <location>
        <begin position="43"/>
        <end position="84"/>
    </location>
</feature>
<dbReference type="AlphaFoldDB" id="A0A2Z7BDC6"/>
<evidence type="ECO:0000256" key="3">
    <source>
        <dbReference type="SAM" id="Coils"/>
    </source>
</evidence>
<dbReference type="OrthoDB" id="1892195at2759"/>
<dbReference type="InterPro" id="IPR005381">
    <property type="entry name" value="Znf-XS_domain"/>
</dbReference>
<keyword evidence="1 3" id="KW-0175">Coiled coil</keyword>
<dbReference type="PANTHER" id="PTHR21596:SF3">
    <property type="entry name" value="FACTOR OF DNA METHYLATION 1-RELATED"/>
    <property type="match status" value="1"/>
</dbReference>
<evidence type="ECO:0000259" key="6">
    <source>
        <dbReference type="Pfam" id="PF03470"/>
    </source>
</evidence>
<name>A0A2Z7BDC6_9LAMI</name>
<proteinExistence type="predicted"/>
<evidence type="ECO:0000259" key="5">
    <source>
        <dbReference type="Pfam" id="PF03469"/>
    </source>
</evidence>
<dbReference type="EMBL" id="KV008752">
    <property type="protein sequence ID" value="KZV30079.1"/>
    <property type="molecule type" value="Genomic_DNA"/>
</dbReference>
<evidence type="ECO:0000256" key="2">
    <source>
        <dbReference type="ARBA" id="ARBA00023158"/>
    </source>
</evidence>
<evidence type="ECO:0000313" key="8">
    <source>
        <dbReference type="Proteomes" id="UP000250235"/>
    </source>
</evidence>
<gene>
    <name evidence="7" type="ORF">F511_17301</name>
</gene>
<evidence type="ECO:0000256" key="1">
    <source>
        <dbReference type="ARBA" id="ARBA00023054"/>
    </source>
</evidence>
<dbReference type="InterPro" id="IPR045177">
    <property type="entry name" value="FDM1-5/IDN2"/>
</dbReference>
<dbReference type="InterPro" id="IPR005379">
    <property type="entry name" value="FDM1-5/IDN2_XH"/>
</dbReference>
<dbReference type="Pfam" id="PF03468">
    <property type="entry name" value="XS"/>
    <property type="match status" value="1"/>
</dbReference>